<gene>
    <name evidence="1" type="ORF">SAMN04488058_101317</name>
</gene>
<dbReference type="AlphaFoldDB" id="A0A1H6SPD8"/>
<name>A0A1H6SPD8_9DEIO</name>
<reference evidence="2" key="1">
    <citation type="submission" date="2016-10" db="EMBL/GenBank/DDBJ databases">
        <authorList>
            <person name="Varghese N."/>
            <person name="Submissions S."/>
        </authorList>
    </citation>
    <scope>NUCLEOTIDE SEQUENCE [LARGE SCALE GENOMIC DNA]</scope>
    <source>
        <strain evidence="2">CGMCC 1.10218</strain>
    </source>
</reference>
<dbReference type="Proteomes" id="UP000199223">
    <property type="component" value="Unassembled WGS sequence"/>
</dbReference>
<accession>A0A1H6SPD8</accession>
<dbReference type="STRING" id="856736.SAMN04488058_101317"/>
<dbReference type="RefSeq" id="WP_092262764.1">
    <property type="nucleotide sequence ID" value="NZ_FNZA01000001.1"/>
</dbReference>
<dbReference type="OrthoDB" id="72277at2"/>
<keyword evidence="2" id="KW-1185">Reference proteome</keyword>
<dbReference type="EMBL" id="FNZA01000001">
    <property type="protein sequence ID" value="SEI67764.1"/>
    <property type="molecule type" value="Genomic_DNA"/>
</dbReference>
<evidence type="ECO:0000313" key="2">
    <source>
        <dbReference type="Proteomes" id="UP000199223"/>
    </source>
</evidence>
<sequence length="113" mass="12634">MSELPHVYRLLSVFSGIPLGTFEALRRSGLWEDDGPVCDAHRALLRLLTTDGRIRWVTWGPDGPGYVLTGYGEVALETYFQRYGPAHAPRRGPNLAEIVRQKQTQGADVLEAR</sequence>
<evidence type="ECO:0008006" key="3">
    <source>
        <dbReference type="Google" id="ProtNLM"/>
    </source>
</evidence>
<protein>
    <recommendedName>
        <fullName evidence="3">Transcriptional regulator, PadR family</fullName>
    </recommendedName>
</protein>
<organism evidence="1 2">
    <name type="scientific">Deinococcus reticulitermitis</name>
    <dbReference type="NCBI Taxonomy" id="856736"/>
    <lineage>
        <taxon>Bacteria</taxon>
        <taxon>Thermotogati</taxon>
        <taxon>Deinococcota</taxon>
        <taxon>Deinococci</taxon>
        <taxon>Deinococcales</taxon>
        <taxon>Deinococcaceae</taxon>
        <taxon>Deinococcus</taxon>
    </lineage>
</organism>
<proteinExistence type="predicted"/>
<evidence type="ECO:0000313" key="1">
    <source>
        <dbReference type="EMBL" id="SEI67764.1"/>
    </source>
</evidence>